<gene>
    <name evidence="2" type="ORF">C2G38_2163136</name>
</gene>
<evidence type="ECO:0000313" key="2">
    <source>
        <dbReference type="EMBL" id="RIB26506.1"/>
    </source>
</evidence>
<accession>A0A397W551</accession>
<keyword evidence="3" id="KW-1185">Reference proteome</keyword>
<keyword evidence="1" id="KW-0175">Coiled coil</keyword>
<protein>
    <submittedName>
        <fullName evidence="2">Uncharacterized protein</fullName>
    </submittedName>
</protein>
<comment type="caution">
    <text evidence="2">The sequence shown here is derived from an EMBL/GenBank/DDBJ whole genome shotgun (WGS) entry which is preliminary data.</text>
</comment>
<evidence type="ECO:0000313" key="3">
    <source>
        <dbReference type="Proteomes" id="UP000266673"/>
    </source>
</evidence>
<feature type="coiled-coil region" evidence="1">
    <location>
        <begin position="701"/>
        <end position="735"/>
    </location>
</feature>
<organism evidence="2 3">
    <name type="scientific">Gigaspora rosea</name>
    <dbReference type="NCBI Taxonomy" id="44941"/>
    <lineage>
        <taxon>Eukaryota</taxon>
        <taxon>Fungi</taxon>
        <taxon>Fungi incertae sedis</taxon>
        <taxon>Mucoromycota</taxon>
        <taxon>Glomeromycotina</taxon>
        <taxon>Glomeromycetes</taxon>
        <taxon>Diversisporales</taxon>
        <taxon>Gigasporaceae</taxon>
        <taxon>Gigaspora</taxon>
    </lineage>
</organism>
<dbReference type="AlphaFoldDB" id="A0A397W551"/>
<proteinExistence type="predicted"/>
<dbReference type="Proteomes" id="UP000266673">
    <property type="component" value="Unassembled WGS sequence"/>
</dbReference>
<sequence>MNPEIPEERKYIEELTQKYIYLCEELDYKEKYKVKGKDIYDREEISEIGIEFKNLYTAKRLLKRIKLLYEAIQEEITRIAVQYYLENNEKLTIYNCFKNKRYHFYFLELESFYRFINILQEEEPVGEYERQYIQKEYRSSISFIIRKQIPTANLFDFRPYNYTDSQYYFDRIPTRFLRSITKDYIDLQDSNQENNVVEQILSKEELNIKLQGLLDQIKIQIQTLQGQLTLEEAYKNNEYTFLFKRATTHQTIQGFERSTCKRNKKNSTPEETKKELTIFNTFESQNYIYIFDKVTIINYKLWEIDSKELTTEKLEELQYQYYRLIKTIITHFIPKSELNEYCYLEFRRKHQRIPTVEELLEGTYNNNKEYELAKTKEKQFRDTHEEETLLALEGAQNIQENDQATQIIFLNTGLTQATQDYLLQHHTQLILETSTTRRNPRTNNLEIIGTPIITEAIGILLQTAFGQYTKIILLLENYKSEIVKELTTLETPRLKEYYKTALISISVNQGILEERIKEISIQNIEGEIVDKIIETLLYINNTKLGAILLTLEGAKSIAREFYPHVLEYDKQRPNKILSHILTQTQTLFPELTGRALVKEQEKQRNIYNNFLDNTQAQIKGIKKRLLAKSPEFCKIFEDNPETGETKFYYGDYNNQFTILPFRFHHLILYHLEAIDNILYSEGARNKIYFEEESYTSAYSEINKLNQEFVDQTKKVKKLKEEKERLEQATDKIINKILLENNKPIEKPKRTRSNSL</sequence>
<dbReference type="OrthoDB" id="2489756at2759"/>
<name>A0A397W551_9GLOM</name>
<evidence type="ECO:0000256" key="1">
    <source>
        <dbReference type="SAM" id="Coils"/>
    </source>
</evidence>
<reference evidence="2 3" key="1">
    <citation type="submission" date="2018-06" db="EMBL/GenBank/DDBJ databases">
        <title>Comparative genomics reveals the genomic features of Rhizophagus irregularis, R. cerebriforme, R. diaphanum and Gigaspora rosea, and their symbiotic lifestyle signature.</title>
        <authorList>
            <person name="Morin E."/>
            <person name="San Clemente H."/>
            <person name="Chen E.C.H."/>
            <person name="De La Providencia I."/>
            <person name="Hainaut M."/>
            <person name="Kuo A."/>
            <person name="Kohler A."/>
            <person name="Murat C."/>
            <person name="Tang N."/>
            <person name="Roy S."/>
            <person name="Loubradou J."/>
            <person name="Henrissat B."/>
            <person name="Grigoriev I.V."/>
            <person name="Corradi N."/>
            <person name="Roux C."/>
            <person name="Martin F.M."/>
        </authorList>
    </citation>
    <scope>NUCLEOTIDE SEQUENCE [LARGE SCALE GENOMIC DNA]</scope>
    <source>
        <strain evidence="2 3">DAOM 194757</strain>
    </source>
</reference>
<dbReference type="EMBL" id="QKWP01000133">
    <property type="protein sequence ID" value="RIB26506.1"/>
    <property type="molecule type" value="Genomic_DNA"/>
</dbReference>